<dbReference type="EMBL" id="AVOT02019124">
    <property type="protein sequence ID" value="MBW0506500.1"/>
    <property type="molecule type" value="Genomic_DNA"/>
</dbReference>
<protein>
    <submittedName>
        <fullName evidence="2">Uncharacterized protein</fullName>
    </submittedName>
</protein>
<evidence type="ECO:0000313" key="3">
    <source>
        <dbReference type="Proteomes" id="UP000765509"/>
    </source>
</evidence>
<feature type="compositionally biased region" description="Polar residues" evidence="1">
    <location>
        <begin position="60"/>
        <end position="69"/>
    </location>
</feature>
<evidence type="ECO:0000256" key="1">
    <source>
        <dbReference type="SAM" id="MobiDB-lite"/>
    </source>
</evidence>
<sequence length="69" mass="7409">MKAFPSANGPQDHKNADGKDFAQLALGEPSQHNYPPISGASQASNENNFTCEPETEVALMQSTEEPFGE</sequence>
<organism evidence="2 3">
    <name type="scientific">Austropuccinia psidii MF-1</name>
    <dbReference type="NCBI Taxonomy" id="1389203"/>
    <lineage>
        <taxon>Eukaryota</taxon>
        <taxon>Fungi</taxon>
        <taxon>Dikarya</taxon>
        <taxon>Basidiomycota</taxon>
        <taxon>Pucciniomycotina</taxon>
        <taxon>Pucciniomycetes</taxon>
        <taxon>Pucciniales</taxon>
        <taxon>Sphaerophragmiaceae</taxon>
        <taxon>Austropuccinia</taxon>
    </lineage>
</organism>
<dbReference type="AlphaFoldDB" id="A0A9Q3HLY7"/>
<feature type="compositionally biased region" description="Polar residues" evidence="1">
    <location>
        <begin position="39"/>
        <end position="50"/>
    </location>
</feature>
<keyword evidence="3" id="KW-1185">Reference proteome</keyword>
<reference evidence="2" key="1">
    <citation type="submission" date="2021-03" db="EMBL/GenBank/DDBJ databases">
        <title>Draft genome sequence of rust myrtle Austropuccinia psidii MF-1, a brazilian biotype.</title>
        <authorList>
            <person name="Quecine M.C."/>
            <person name="Pachon D.M.R."/>
            <person name="Bonatelli M.L."/>
            <person name="Correr F.H."/>
            <person name="Franceschini L.M."/>
            <person name="Leite T.F."/>
            <person name="Margarido G.R.A."/>
            <person name="Almeida C.A."/>
            <person name="Ferrarezi J.A."/>
            <person name="Labate C.A."/>
        </authorList>
    </citation>
    <scope>NUCLEOTIDE SEQUENCE</scope>
    <source>
        <strain evidence="2">MF-1</strain>
    </source>
</reference>
<accession>A0A9Q3HLY7</accession>
<comment type="caution">
    <text evidence="2">The sequence shown here is derived from an EMBL/GenBank/DDBJ whole genome shotgun (WGS) entry which is preliminary data.</text>
</comment>
<dbReference type="Proteomes" id="UP000765509">
    <property type="component" value="Unassembled WGS sequence"/>
</dbReference>
<gene>
    <name evidence="2" type="ORF">O181_046215</name>
</gene>
<proteinExistence type="predicted"/>
<evidence type="ECO:0000313" key="2">
    <source>
        <dbReference type="EMBL" id="MBW0506500.1"/>
    </source>
</evidence>
<feature type="compositionally biased region" description="Basic and acidic residues" evidence="1">
    <location>
        <begin position="11"/>
        <end position="20"/>
    </location>
</feature>
<feature type="region of interest" description="Disordered" evidence="1">
    <location>
        <begin position="1"/>
        <end position="69"/>
    </location>
</feature>
<name>A0A9Q3HLY7_9BASI</name>